<comment type="subcellular location">
    <subcellularLocation>
        <location evidence="1">Nucleus</location>
    </subcellularLocation>
</comment>
<evidence type="ECO:0000256" key="3">
    <source>
        <dbReference type="ARBA" id="ARBA00022552"/>
    </source>
</evidence>
<reference evidence="5" key="1">
    <citation type="submission" date="2022-01" db="EMBL/GenBank/DDBJ databases">
        <title>Genome Sequence Resource for Two Populations of Ditylenchus destructor, the Migratory Endoparasitic Phytonematode.</title>
        <authorList>
            <person name="Zhang H."/>
            <person name="Lin R."/>
            <person name="Xie B."/>
        </authorList>
    </citation>
    <scope>NUCLEOTIDE SEQUENCE</scope>
    <source>
        <strain evidence="5">BazhouSP</strain>
    </source>
</reference>
<sequence length="324" mass="38051">MDADLESAEIVFAQRLASGEPIIRQRALKLLKQFVSKNSKEKSFTDESMMRFCKGLHYAMWMQDKMLLQEQLADDICNLVNLFAMEDQVQEFVRAFFFSLSKEWPMIDRWRMDKFLMLFRRLFRVILARLRDRYKWDEDAVSLYIDLFRSTVISPDSKICESLKYHFSGIYLDELDNCGNLSEETIMKFLTPYADLLQEDISDSFFRTICSEIFDAILHDFSASLVDIESDEEESAETVQHNNAKINRTGKESLTDKIGFKFNYGRLAELLLQKGAPLHVPSKRRKRIYTLSKRFENVTKGIDPYPPPVLPNKVIKKWRKKGRL</sequence>
<evidence type="ECO:0000256" key="4">
    <source>
        <dbReference type="ARBA" id="ARBA00023242"/>
    </source>
</evidence>
<dbReference type="SUPFAM" id="SSF48371">
    <property type="entry name" value="ARM repeat"/>
    <property type="match status" value="1"/>
</dbReference>
<dbReference type="InterPro" id="IPR010301">
    <property type="entry name" value="RRP1"/>
</dbReference>
<protein>
    <submittedName>
        <fullName evidence="5">Nucleolar protein,Nop52 domain-containing protein</fullName>
    </submittedName>
</protein>
<evidence type="ECO:0000256" key="2">
    <source>
        <dbReference type="ARBA" id="ARBA00006374"/>
    </source>
</evidence>
<dbReference type="GO" id="GO:0030688">
    <property type="term" value="C:preribosome, small subunit precursor"/>
    <property type="evidence" value="ECO:0007669"/>
    <property type="project" value="InterPro"/>
</dbReference>
<dbReference type="AlphaFoldDB" id="A0AAD4R5A6"/>
<dbReference type="PANTHER" id="PTHR13026">
    <property type="entry name" value="NNP-1 PROTEIN NOVEL NUCLEAR PROTEIN 1 NOP52"/>
    <property type="match status" value="1"/>
</dbReference>
<dbReference type="PANTHER" id="PTHR13026:SF0">
    <property type="entry name" value="RIBOSOMAL RNA PROCESSING 1B"/>
    <property type="match status" value="1"/>
</dbReference>
<organism evidence="5 6">
    <name type="scientific">Ditylenchus destructor</name>
    <dbReference type="NCBI Taxonomy" id="166010"/>
    <lineage>
        <taxon>Eukaryota</taxon>
        <taxon>Metazoa</taxon>
        <taxon>Ecdysozoa</taxon>
        <taxon>Nematoda</taxon>
        <taxon>Chromadorea</taxon>
        <taxon>Rhabditida</taxon>
        <taxon>Tylenchina</taxon>
        <taxon>Tylenchomorpha</taxon>
        <taxon>Sphaerularioidea</taxon>
        <taxon>Anguinidae</taxon>
        <taxon>Anguininae</taxon>
        <taxon>Ditylenchus</taxon>
    </lineage>
</organism>
<evidence type="ECO:0000313" key="5">
    <source>
        <dbReference type="EMBL" id="KAI1723758.1"/>
    </source>
</evidence>
<accession>A0AAD4R5A6</accession>
<keyword evidence="3" id="KW-0698">rRNA processing</keyword>
<dbReference type="GO" id="GO:0005634">
    <property type="term" value="C:nucleus"/>
    <property type="evidence" value="ECO:0007669"/>
    <property type="project" value="UniProtKB-SubCell"/>
</dbReference>
<keyword evidence="4" id="KW-0539">Nucleus</keyword>
<dbReference type="GO" id="GO:0006364">
    <property type="term" value="P:rRNA processing"/>
    <property type="evidence" value="ECO:0007669"/>
    <property type="project" value="UniProtKB-KW"/>
</dbReference>
<comment type="caution">
    <text evidence="5">The sequence shown here is derived from an EMBL/GenBank/DDBJ whole genome shotgun (WGS) entry which is preliminary data.</text>
</comment>
<dbReference type="Pfam" id="PF05997">
    <property type="entry name" value="Nop52"/>
    <property type="match status" value="1"/>
</dbReference>
<evidence type="ECO:0000313" key="6">
    <source>
        <dbReference type="Proteomes" id="UP001201812"/>
    </source>
</evidence>
<keyword evidence="6" id="KW-1185">Reference proteome</keyword>
<comment type="similarity">
    <text evidence="2">Belongs to the RRP1 family.</text>
</comment>
<proteinExistence type="inferred from homology"/>
<dbReference type="EMBL" id="JAKKPZ010000003">
    <property type="protein sequence ID" value="KAI1723758.1"/>
    <property type="molecule type" value="Genomic_DNA"/>
</dbReference>
<dbReference type="Proteomes" id="UP001201812">
    <property type="component" value="Unassembled WGS sequence"/>
</dbReference>
<evidence type="ECO:0000256" key="1">
    <source>
        <dbReference type="ARBA" id="ARBA00004123"/>
    </source>
</evidence>
<dbReference type="InterPro" id="IPR016024">
    <property type="entry name" value="ARM-type_fold"/>
</dbReference>
<gene>
    <name evidence="5" type="ORF">DdX_03930</name>
</gene>
<name>A0AAD4R5A6_9BILA</name>